<dbReference type="InterPro" id="IPR005198">
    <property type="entry name" value="Glyco_hydro_76"/>
</dbReference>
<dbReference type="Proteomes" id="UP000013776">
    <property type="component" value="Unassembled WGS sequence"/>
</dbReference>
<protein>
    <submittedName>
        <fullName evidence="1">Uncharacterized protein</fullName>
    </submittedName>
</protein>
<keyword evidence="2" id="KW-1185">Reference proteome</keyword>
<dbReference type="EMBL" id="CAHR02000037">
    <property type="protein sequence ID" value="CCG81378.1"/>
    <property type="molecule type" value="Genomic_DNA"/>
</dbReference>
<comment type="caution">
    <text evidence="1">The sequence shown here is derived from an EMBL/GenBank/DDBJ whole genome shotgun (WGS) entry which is preliminary data.</text>
</comment>
<dbReference type="Pfam" id="PF03663">
    <property type="entry name" value="Glyco_hydro_76"/>
    <property type="match status" value="1"/>
</dbReference>
<reference evidence="1 2" key="1">
    <citation type="journal article" date="2013" name="MBio">
        <title>Genome sequencing of the plant pathogen Taphrina deformans, the causal agent of peach leaf curl.</title>
        <authorList>
            <person name="Cisse O.H."/>
            <person name="Almeida J.M.G.C.F."/>
            <person name="Fonseca A."/>
            <person name="Kumar A.A."/>
            <person name="Salojaervi J."/>
            <person name="Overmyer K."/>
            <person name="Hauser P.M."/>
            <person name="Pagni M."/>
        </authorList>
    </citation>
    <scope>NUCLEOTIDE SEQUENCE [LARGE SCALE GENOMIC DNA]</scope>
    <source>
        <strain evidence="2">PYCC 5710 / ATCC 11124 / CBS 356.35 / IMI 108563 / JCM 9778 / NBRC 8474</strain>
    </source>
</reference>
<evidence type="ECO:0000313" key="2">
    <source>
        <dbReference type="Proteomes" id="UP000013776"/>
    </source>
</evidence>
<organism evidence="1 2">
    <name type="scientific">Taphrina deformans (strain PYCC 5710 / ATCC 11124 / CBS 356.35 / IMI 108563 / JCM 9778 / NBRC 8474)</name>
    <name type="common">Peach leaf curl fungus</name>
    <name type="synonym">Lalaria deformans</name>
    <dbReference type="NCBI Taxonomy" id="1097556"/>
    <lineage>
        <taxon>Eukaryota</taxon>
        <taxon>Fungi</taxon>
        <taxon>Dikarya</taxon>
        <taxon>Ascomycota</taxon>
        <taxon>Taphrinomycotina</taxon>
        <taxon>Taphrinomycetes</taxon>
        <taxon>Taphrinales</taxon>
        <taxon>Taphrinaceae</taxon>
        <taxon>Taphrina</taxon>
    </lineage>
</organism>
<dbReference type="OrthoDB" id="9984024at2759"/>
<proteinExistence type="predicted"/>
<accession>R4XAP1</accession>
<dbReference type="AlphaFoldDB" id="R4XAP1"/>
<evidence type="ECO:0000313" key="1">
    <source>
        <dbReference type="EMBL" id="CCG81378.1"/>
    </source>
</evidence>
<dbReference type="Gene3D" id="1.50.10.20">
    <property type="match status" value="1"/>
</dbReference>
<dbReference type="VEuPathDB" id="FungiDB:TAPDE_001083"/>
<sequence>MHIQDRLRIAGAGIAAQLLKYYDEGPPGLFGHPPVSESGWLWWQTPIALQALLSHEEISFDTSHHSHIQEAFLLNLGNDHRIFSPAWGGIENDEKNDDMLWWTLAALQANDSVILEGALRSYDHVRRFWANEAGSSCLGGIGVLTRVIQDGHI</sequence>
<gene>
    <name evidence="1" type="ORF">TAPDE_001083</name>
</gene>
<name>R4XAP1_TAPDE</name>